<keyword evidence="16" id="KW-1185">Reference proteome</keyword>
<accession>A0A8H6M833</accession>
<evidence type="ECO:0000313" key="15">
    <source>
        <dbReference type="EMBL" id="KAF6758345.1"/>
    </source>
</evidence>
<dbReference type="GO" id="GO:0016705">
    <property type="term" value="F:oxidoreductase activity, acting on paired donors, with incorporation or reduction of molecular oxygen"/>
    <property type="evidence" value="ECO:0007669"/>
    <property type="project" value="InterPro"/>
</dbReference>
<keyword evidence="6" id="KW-0812">Transmembrane</keyword>
<keyword evidence="7 13" id="KW-0479">Metal-binding</keyword>
<dbReference type="InterPro" id="IPR050121">
    <property type="entry name" value="Cytochrome_P450_monoxygenase"/>
</dbReference>
<protein>
    <submittedName>
        <fullName evidence="15">Cytochrome P450</fullName>
    </submittedName>
</protein>
<keyword evidence="12" id="KW-0472">Membrane</keyword>
<dbReference type="GO" id="GO:0020037">
    <property type="term" value="F:heme binding"/>
    <property type="evidence" value="ECO:0007669"/>
    <property type="project" value="InterPro"/>
</dbReference>
<comment type="pathway">
    <text evidence="3">Secondary metabolite biosynthesis; terpenoid biosynthesis.</text>
</comment>
<evidence type="ECO:0000256" key="9">
    <source>
        <dbReference type="ARBA" id="ARBA00023002"/>
    </source>
</evidence>
<dbReference type="InterPro" id="IPR001128">
    <property type="entry name" value="Cyt_P450"/>
</dbReference>
<evidence type="ECO:0000256" key="14">
    <source>
        <dbReference type="RuleBase" id="RU000461"/>
    </source>
</evidence>
<keyword evidence="10 13" id="KW-0408">Iron</keyword>
<evidence type="ECO:0000256" key="11">
    <source>
        <dbReference type="ARBA" id="ARBA00023033"/>
    </source>
</evidence>
<dbReference type="GO" id="GO:0004497">
    <property type="term" value="F:monooxygenase activity"/>
    <property type="evidence" value="ECO:0007669"/>
    <property type="project" value="UniProtKB-KW"/>
</dbReference>
<comment type="caution">
    <text evidence="15">The sequence shown here is derived from an EMBL/GenBank/DDBJ whole genome shotgun (WGS) entry which is preliminary data.</text>
</comment>
<dbReference type="OrthoDB" id="1470350at2759"/>
<gene>
    <name evidence="15" type="ORF">DFP72DRAFT_1065038</name>
</gene>
<evidence type="ECO:0000256" key="3">
    <source>
        <dbReference type="ARBA" id="ARBA00004721"/>
    </source>
</evidence>
<evidence type="ECO:0000313" key="16">
    <source>
        <dbReference type="Proteomes" id="UP000521943"/>
    </source>
</evidence>
<dbReference type="InterPro" id="IPR036396">
    <property type="entry name" value="Cyt_P450_sf"/>
</dbReference>
<feature type="binding site" description="axial binding residue" evidence="13">
    <location>
        <position position="232"/>
    </location>
    <ligand>
        <name>heme</name>
        <dbReference type="ChEBI" id="CHEBI:30413"/>
    </ligand>
    <ligandPart>
        <name>Fe</name>
        <dbReference type="ChEBI" id="CHEBI:18248"/>
    </ligandPart>
</feature>
<keyword evidence="5 13" id="KW-0349">Heme</keyword>
<keyword evidence="8" id="KW-1133">Transmembrane helix</keyword>
<evidence type="ECO:0000256" key="2">
    <source>
        <dbReference type="ARBA" id="ARBA00004370"/>
    </source>
</evidence>
<dbReference type="Proteomes" id="UP000521943">
    <property type="component" value="Unassembled WGS sequence"/>
</dbReference>
<evidence type="ECO:0000256" key="10">
    <source>
        <dbReference type="ARBA" id="ARBA00023004"/>
    </source>
</evidence>
<dbReference type="InterPro" id="IPR017972">
    <property type="entry name" value="Cyt_P450_CS"/>
</dbReference>
<dbReference type="PROSITE" id="PS00086">
    <property type="entry name" value="CYTOCHROME_P450"/>
    <property type="match status" value="1"/>
</dbReference>
<comment type="cofactor">
    <cofactor evidence="1 13">
        <name>heme</name>
        <dbReference type="ChEBI" id="CHEBI:30413"/>
    </cofactor>
</comment>
<keyword evidence="9 14" id="KW-0560">Oxidoreductase</keyword>
<dbReference type="GO" id="GO:0016020">
    <property type="term" value="C:membrane"/>
    <property type="evidence" value="ECO:0007669"/>
    <property type="project" value="UniProtKB-SubCell"/>
</dbReference>
<evidence type="ECO:0000256" key="7">
    <source>
        <dbReference type="ARBA" id="ARBA00022723"/>
    </source>
</evidence>
<evidence type="ECO:0000256" key="6">
    <source>
        <dbReference type="ARBA" id="ARBA00022692"/>
    </source>
</evidence>
<comment type="subcellular location">
    <subcellularLocation>
        <location evidence="2">Membrane</location>
    </subcellularLocation>
</comment>
<evidence type="ECO:0000256" key="13">
    <source>
        <dbReference type="PIRSR" id="PIRSR602401-1"/>
    </source>
</evidence>
<dbReference type="PANTHER" id="PTHR24305">
    <property type="entry name" value="CYTOCHROME P450"/>
    <property type="match status" value="1"/>
</dbReference>
<sequence length="293" mass="33608">MLGFQESNYTMCLMRHFPLLRHIIFRMPEWLTPPGALGRKIFVQALNQQASEIIVDPSLLNKSDHETIYHYLLNPESGEEIPQAGLREHAVSMVAAGTETIGNTCTMATFHILNTKRIKDKLTTELKEAWPDAESHLPLEKLEKLPYLTAVIQEALRLSHGVVTPFTWNRDSAHSLDRRDPRPGKRMSHAFVHLNADIFPNPTNFDPQRWLEKDSTDRINHLVAFSKGQRSCVGVNLAWAELYLILGNLFRKVDMELFDTNENDLKYRAFLTPRYHGAVRVKIDKVRGTQDVI</sequence>
<dbReference type="SUPFAM" id="SSF48264">
    <property type="entry name" value="Cytochrome P450"/>
    <property type="match status" value="1"/>
</dbReference>
<dbReference type="Gene3D" id="1.10.630.10">
    <property type="entry name" value="Cytochrome P450"/>
    <property type="match status" value="1"/>
</dbReference>
<dbReference type="EMBL" id="JACGCI010000019">
    <property type="protein sequence ID" value="KAF6758345.1"/>
    <property type="molecule type" value="Genomic_DNA"/>
</dbReference>
<proteinExistence type="inferred from homology"/>
<name>A0A8H6M833_9AGAR</name>
<reference evidence="15 16" key="1">
    <citation type="submission" date="2020-07" db="EMBL/GenBank/DDBJ databases">
        <title>Comparative genomics of pyrophilous fungi reveals a link between fire events and developmental genes.</title>
        <authorList>
            <consortium name="DOE Joint Genome Institute"/>
            <person name="Steindorff A.S."/>
            <person name="Carver A."/>
            <person name="Calhoun S."/>
            <person name="Stillman K."/>
            <person name="Liu H."/>
            <person name="Lipzen A."/>
            <person name="Pangilinan J."/>
            <person name="Labutti K."/>
            <person name="Bruns T.D."/>
            <person name="Grigoriev I.V."/>
        </authorList>
    </citation>
    <scope>NUCLEOTIDE SEQUENCE [LARGE SCALE GENOMIC DNA]</scope>
    <source>
        <strain evidence="15 16">CBS 144469</strain>
    </source>
</reference>
<dbReference type="AlphaFoldDB" id="A0A8H6M833"/>
<organism evidence="15 16">
    <name type="scientific">Ephemerocybe angulata</name>
    <dbReference type="NCBI Taxonomy" id="980116"/>
    <lineage>
        <taxon>Eukaryota</taxon>
        <taxon>Fungi</taxon>
        <taxon>Dikarya</taxon>
        <taxon>Basidiomycota</taxon>
        <taxon>Agaricomycotina</taxon>
        <taxon>Agaricomycetes</taxon>
        <taxon>Agaricomycetidae</taxon>
        <taxon>Agaricales</taxon>
        <taxon>Agaricineae</taxon>
        <taxon>Psathyrellaceae</taxon>
        <taxon>Ephemerocybe</taxon>
    </lineage>
</organism>
<dbReference type="InterPro" id="IPR002401">
    <property type="entry name" value="Cyt_P450_E_grp-I"/>
</dbReference>
<comment type="similarity">
    <text evidence="4 14">Belongs to the cytochrome P450 family.</text>
</comment>
<evidence type="ECO:0000256" key="12">
    <source>
        <dbReference type="ARBA" id="ARBA00023136"/>
    </source>
</evidence>
<dbReference type="PANTHER" id="PTHR24305:SF166">
    <property type="entry name" value="CYTOCHROME P450 12A4, MITOCHONDRIAL-RELATED"/>
    <property type="match status" value="1"/>
</dbReference>
<evidence type="ECO:0000256" key="8">
    <source>
        <dbReference type="ARBA" id="ARBA00022989"/>
    </source>
</evidence>
<keyword evidence="11 14" id="KW-0503">Monooxygenase</keyword>
<dbReference type="PRINTS" id="PR00463">
    <property type="entry name" value="EP450I"/>
</dbReference>
<evidence type="ECO:0000256" key="4">
    <source>
        <dbReference type="ARBA" id="ARBA00010617"/>
    </source>
</evidence>
<dbReference type="Pfam" id="PF00067">
    <property type="entry name" value="p450"/>
    <property type="match status" value="1"/>
</dbReference>
<evidence type="ECO:0000256" key="5">
    <source>
        <dbReference type="ARBA" id="ARBA00022617"/>
    </source>
</evidence>
<dbReference type="PRINTS" id="PR00385">
    <property type="entry name" value="P450"/>
</dbReference>
<evidence type="ECO:0000256" key="1">
    <source>
        <dbReference type="ARBA" id="ARBA00001971"/>
    </source>
</evidence>
<dbReference type="GO" id="GO:0005506">
    <property type="term" value="F:iron ion binding"/>
    <property type="evidence" value="ECO:0007669"/>
    <property type="project" value="InterPro"/>
</dbReference>